<dbReference type="Gene3D" id="2.30.30.100">
    <property type="match status" value="1"/>
</dbReference>
<dbReference type="Proteomes" id="UP000185285">
    <property type="component" value="Segment"/>
</dbReference>
<protein>
    <submittedName>
        <fullName evidence="1">Uncharacterized protein</fullName>
    </submittedName>
</protein>
<reference evidence="1 2" key="1">
    <citation type="submission" date="2013-12" db="EMBL/GenBank/DDBJ databases">
        <title>Ecological redundancy of diverse viral populations within a natural community.</title>
        <authorList>
            <person name="Gregory A.C."/>
            <person name="LaButti K."/>
            <person name="Copeland A."/>
            <person name="Woyke T."/>
            <person name="Sullivan M.B."/>
        </authorList>
    </citation>
    <scope>NUCLEOTIDE SEQUENCE [LARGE SCALE GENOMIC DNA]</scope>
    <source>
        <strain evidence="1">Syn7803US23</strain>
    </source>
</reference>
<sequence>MTEQTPETPQLKTNHNVRVVKLTTNETLLCLFGDIKGDDDKVLGYRLLYPYVLSLGDQNEDGTLPIQYTRWCPFTPVQEFKIPGEHLIAVTYPDNNILSNFVTELGNFGITEDQLFYDVEETNGDNSEPDQAAE</sequence>
<name>A0A0E3FJ96_9CAUD</name>
<dbReference type="EMBL" id="KJ019089">
    <property type="protein sequence ID" value="AIX28491.1"/>
    <property type="molecule type" value="Genomic_DNA"/>
</dbReference>
<gene>
    <name evidence="1" type="ORF">Syn7803US23_147</name>
</gene>
<proteinExistence type="predicted"/>
<organism evidence="1 2">
    <name type="scientific">Synechococcus phage ACG-2014j</name>
    <dbReference type="NCBI Taxonomy" id="1493514"/>
    <lineage>
        <taxon>Viruses</taxon>
        <taxon>Duplodnaviria</taxon>
        <taxon>Heunggongvirae</taxon>
        <taxon>Uroviricota</taxon>
        <taxon>Caudoviricetes</taxon>
        <taxon>Pantevenvirales</taxon>
        <taxon>Kyanoviridae</taxon>
        <taxon>Potamoivirus</taxon>
        <taxon>Potamoivirus tusconj</taxon>
    </lineage>
</organism>
<evidence type="ECO:0000313" key="1">
    <source>
        <dbReference type="EMBL" id="AIX28491.1"/>
    </source>
</evidence>
<evidence type="ECO:0000313" key="2">
    <source>
        <dbReference type="Proteomes" id="UP000185285"/>
    </source>
</evidence>
<accession>A0A0E3FJ96</accession>
<keyword evidence="2" id="KW-1185">Reference proteome</keyword>